<name>A0A4Y2QZM3_ARAVE</name>
<dbReference type="InterPro" id="IPR035965">
    <property type="entry name" value="PAS-like_dom_sf"/>
</dbReference>
<dbReference type="InterPro" id="IPR000014">
    <property type="entry name" value="PAS"/>
</dbReference>
<evidence type="ECO:0000256" key="1">
    <source>
        <dbReference type="SAM" id="MobiDB-lite"/>
    </source>
</evidence>
<protein>
    <submittedName>
        <fullName evidence="2">PAS domain-containing serine/threonine-protein kinase</fullName>
    </submittedName>
</protein>
<dbReference type="OrthoDB" id="10252171at2759"/>
<dbReference type="EMBL" id="BGPR01141652">
    <property type="protein sequence ID" value="GBN68894.1"/>
    <property type="molecule type" value="Genomic_DNA"/>
</dbReference>
<feature type="non-terminal residue" evidence="2">
    <location>
        <position position="1"/>
    </location>
</feature>
<proteinExistence type="predicted"/>
<reference evidence="2 3" key="1">
    <citation type="journal article" date="2019" name="Sci. Rep.">
        <title>Orb-weaving spider Araneus ventricosus genome elucidates the spidroin gene catalogue.</title>
        <authorList>
            <person name="Kono N."/>
            <person name="Nakamura H."/>
            <person name="Ohtoshi R."/>
            <person name="Moran D.A.P."/>
            <person name="Shinohara A."/>
            <person name="Yoshida Y."/>
            <person name="Fujiwara M."/>
            <person name="Mori M."/>
            <person name="Tomita M."/>
            <person name="Arakawa K."/>
        </authorList>
    </citation>
    <scope>NUCLEOTIDE SEQUENCE [LARGE SCALE GENOMIC DNA]</scope>
</reference>
<dbReference type="GO" id="GO:0016301">
    <property type="term" value="F:kinase activity"/>
    <property type="evidence" value="ECO:0007669"/>
    <property type="project" value="UniProtKB-KW"/>
</dbReference>
<organism evidence="2 3">
    <name type="scientific">Araneus ventricosus</name>
    <name type="common">Orbweaver spider</name>
    <name type="synonym">Epeira ventricosa</name>
    <dbReference type="NCBI Taxonomy" id="182803"/>
    <lineage>
        <taxon>Eukaryota</taxon>
        <taxon>Metazoa</taxon>
        <taxon>Ecdysozoa</taxon>
        <taxon>Arthropoda</taxon>
        <taxon>Chelicerata</taxon>
        <taxon>Arachnida</taxon>
        <taxon>Araneae</taxon>
        <taxon>Araneomorphae</taxon>
        <taxon>Entelegynae</taxon>
        <taxon>Araneoidea</taxon>
        <taxon>Araneidae</taxon>
        <taxon>Araneus</taxon>
    </lineage>
</organism>
<keyword evidence="3" id="KW-1185">Reference proteome</keyword>
<gene>
    <name evidence="2" type="primary">PASK_0</name>
    <name evidence="2" type="ORF">AVEN_189007_1</name>
</gene>
<dbReference type="Gene3D" id="3.30.450.20">
    <property type="entry name" value="PAS domain"/>
    <property type="match status" value="1"/>
</dbReference>
<feature type="non-terminal residue" evidence="2">
    <location>
        <position position="136"/>
    </location>
</feature>
<keyword evidence="2" id="KW-0418">Kinase</keyword>
<sequence length="136" mass="14997">INTKQCVTGRTQDGFIFPLSIHIGPIFTKEKVNPDSDTFEGIVWVFSNISGLITLSPDGTIHSCNTNFSLLFFGYSQTELVGKNISFLIPSFYDDYEFLDTDSMALPMFDEDDDSNAKYGASDGRTTADSIGLDIP</sequence>
<dbReference type="SUPFAM" id="SSF55785">
    <property type="entry name" value="PYP-like sensor domain (PAS domain)"/>
    <property type="match status" value="1"/>
</dbReference>
<dbReference type="Proteomes" id="UP000499080">
    <property type="component" value="Unassembled WGS sequence"/>
</dbReference>
<dbReference type="CDD" id="cd00130">
    <property type="entry name" value="PAS"/>
    <property type="match status" value="1"/>
</dbReference>
<evidence type="ECO:0000313" key="3">
    <source>
        <dbReference type="Proteomes" id="UP000499080"/>
    </source>
</evidence>
<dbReference type="AlphaFoldDB" id="A0A4Y2QZM3"/>
<accession>A0A4Y2QZM3</accession>
<comment type="caution">
    <text evidence="2">The sequence shown here is derived from an EMBL/GenBank/DDBJ whole genome shotgun (WGS) entry which is preliminary data.</text>
</comment>
<keyword evidence="2" id="KW-0808">Transferase</keyword>
<feature type="region of interest" description="Disordered" evidence="1">
    <location>
        <begin position="117"/>
        <end position="136"/>
    </location>
</feature>
<evidence type="ECO:0000313" key="2">
    <source>
        <dbReference type="EMBL" id="GBN68894.1"/>
    </source>
</evidence>